<keyword evidence="1" id="KW-0732">Signal</keyword>
<evidence type="ECO:0008006" key="5">
    <source>
        <dbReference type="Google" id="ProtNLM"/>
    </source>
</evidence>
<dbReference type="RefSeq" id="WP_134759253.1">
    <property type="nucleotide sequence ID" value="NZ_SOZD01000001.1"/>
</dbReference>
<evidence type="ECO:0000313" key="2">
    <source>
        <dbReference type="EMBL" id="TFF20734.1"/>
    </source>
</evidence>
<evidence type="ECO:0000313" key="3">
    <source>
        <dbReference type="EMBL" id="TFF27035.1"/>
    </source>
</evidence>
<sequence length="240" mass="26754">MAARPLIALLTAASSLSLAIAPASAGGSPTACYQPVVEPAAYATVEETYVVRPAERVYDVVPARYGWVTREVLVEPGGVTERHVPAEYRYVEKQIVLEPAQVIRRAAPSTYQTVSEPVLLEPGGDRFEWRIVNGKRVYCRIAVAPRYGSSTRAIVVPGREWTEVIPARYGISRERVLVREATVERYVVAPRYETVREWGVIEPEHQVARVIPAEYGTRQVTVKVRGERSGWKQVHLRGSC</sequence>
<feature type="chain" id="PRO_5036362535" description="Peptidoglycan-binding protein" evidence="1">
    <location>
        <begin position="26"/>
        <end position="240"/>
    </location>
</feature>
<proteinExistence type="predicted"/>
<dbReference type="EMBL" id="SOZD01000005">
    <property type="protein sequence ID" value="TFF20734.1"/>
    <property type="molecule type" value="Genomic_DNA"/>
</dbReference>
<dbReference type="AlphaFoldDB" id="A0A4Y8RF85"/>
<dbReference type="OrthoDB" id="9803857at2"/>
<gene>
    <name evidence="3" type="ORF">E3C22_00705</name>
    <name evidence="2" type="ORF">E3C22_17745</name>
</gene>
<name>A0A4Y8RF85_9HYPH</name>
<protein>
    <recommendedName>
        <fullName evidence="5">Peptidoglycan-binding protein</fullName>
    </recommendedName>
</protein>
<dbReference type="EMBL" id="SOZD01000001">
    <property type="protein sequence ID" value="TFF27035.1"/>
    <property type="molecule type" value="Genomic_DNA"/>
</dbReference>
<dbReference type="Proteomes" id="UP000298179">
    <property type="component" value="Unassembled WGS sequence"/>
</dbReference>
<organism evidence="2 4">
    <name type="scientific">Jiella endophytica</name>
    <dbReference type="NCBI Taxonomy" id="2558362"/>
    <lineage>
        <taxon>Bacteria</taxon>
        <taxon>Pseudomonadati</taxon>
        <taxon>Pseudomonadota</taxon>
        <taxon>Alphaproteobacteria</taxon>
        <taxon>Hyphomicrobiales</taxon>
        <taxon>Aurantimonadaceae</taxon>
        <taxon>Jiella</taxon>
    </lineage>
</organism>
<comment type="caution">
    <text evidence="2">The sequence shown here is derived from an EMBL/GenBank/DDBJ whole genome shotgun (WGS) entry which is preliminary data.</text>
</comment>
<evidence type="ECO:0000256" key="1">
    <source>
        <dbReference type="SAM" id="SignalP"/>
    </source>
</evidence>
<keyword evidence="4" id="KW-1185">Reference proteome</keyword>
<feature type="signal peptide" evidence="1">
    <location>
        <begin position="1"/>
        <end position="25"/>
    </location>
</feature>
<accession>A0A4Y8RF85</accession>
<evidence type="ECO:0000313" key="4">
    <source>
        <dbReference type="Proteomes" id="UP000298179"/>
    </source>
</evidence>
<reference evidence="2 4" key="1">
    <citation type="submission" date="2019-03" db="EMBL/GenBank/DDBJ databases">
        <title>Jiella endophytica sp. nov., a novel endophytic bacterium isolated from root of Ficus microcarpa Linn. f.</title>
        <authorList>
            <person name="Tuo L."/>
        </authorList>
    </citation>
    <scope>NUCLEOTIDE SEQUENCE [LARGE SCALE GENOMIC DNA]</scope>
    <source>
        <strain evidence="2 4">CBS5Q-3</strain>
    </source>
</reference>